<feature type="transmembrane region" description="Helical" evidence="2">
    <location>
        <begin position="45"/>
        <end position="66"/>
    </location>
</feature>
<dbReference type="Pfam" id="PF03703">
    <property type="entry name" value="bPH_2"/>
    <property type="match status" value="3"/>
</dbReference>
<keyword evidence="2" id="KW-0812">Transmembrane</keyword>
<feature type="region of interest" description="Disordered" evidence="1">
    <location>
        <begin position="148"/>
        <end position="168"/>
    </location>
</feature>
<evidence type="ECO:0000313" key="4">
    <source>
        <dbReference type="EMBL" id="MBP2258177.1"/>
    </source>
</evidence>
<sequence length="506" mass="58353">MTESKQRYHPLLILFHLWRLIKNSIVFVIYLFVIKFGSDSTFIKYGRIIFFLLIGISIISIVVKWFSHKYKVDDTSFHLYKGLFAKSERTIPFSKIQNVNRRTTVIHRIFNVTSIKFETGMSDSDATVAFEAIPKKEADHLEAHITNTGVDEPSTNQAVSDPDMPPQDSKEAVVSNRRIHFKPTKKELIKASFTSFSILVLIPIIISAYFKLTEIFHVGKKVEGLFLQITHSWWLLTIIVIVMLFASVIFGFAKTFLTYGKYEIASSEEQIFITKGIVEETTFTISKDKVQAIEMTQSLMKRLLGLVEVKLISAGGSNDGDEEMEINSLYPFLPIEQARKIISEILPSYEVTEEMTRLPGKSLWVRLFRPSWLWIFSTGLLFYFKPAVLGITQAWWILSIGLLLSIVVSRLLDFFHTSYTFNHHFIQFQTGGFTTSLFTSKRDKIMEVKISRNIVQRMLGLASIETVNRAKPVRHTALHDVPVQLGERFYTWYKKRENEIKIESKQ</sequence>
<comment type="caution">
    <text evidence="4">The sequence shown here is derived from an EMBL/GenBank/DDBJ whole genome shotgun (WGS) entry which is preliminary data.</text>
</comment>
<keyword evidence="5" id="KW-1185">Reference proteome</keyword>
<dbReference type="PANTHER" id="PTHR34473">
    <property type="entry name" value="UPF0699 TRANSMEMBRANE PROTEIN YDBS"/>
    <property type="match status" value="1"/>
</dbReference>
<feature type="transmembrane region" description="Helical" evidence="2">
    <location>
        <begin position="188"/>
        <end position="212"/>
    </location>
</feature>
<dbReference type="InterPro" id="IPR014529">
    <property type="entry name" value="UCP026631"/>
</dbReference>
<dbReference type="EMBL" id="JAGIKX010000021">
    <property type="protein sequence ID" value="MBP2258177.1"/>
    <property type="molecule type" value="Genomic_DNA"/>
</dbReference>
<evidence type="ECO:0000256" key="1">
    <source>
        <dbReference type="SAM" id="MobiDB-lite"/>
    </source>
</evidence>
<accession>A0ABS4S9I4</accession>
<reference evidence="4 5" key="1">
    <citation type="submission" date="2021-03" db="EMBL/GenBank/DDBJ databases">
        <title>Genomic Encyclopedia of Type Strains, Phase IV (KMG-IV): sequencing the most valuable type-strain genomes for metagenomic binning, comparative biology and taxonomic classification.</title>
        <authorList>
            <person name="Goeker M."/>
        </authorList>
    </citation>
    <scope>NUCLEOTIDE SEQUENCE [LARGE SCALE GENOMIC DNA]</scope>
    <source>
        <strain evidence="4 5">DSM 25790</strain>
    </source>
</reference>
<dbReference type="PIRSF" id="PIRSF026631">
    <property type="entry name" value="UCP026631"/>
    <property type="match status" value="1"/>
</dbReference>
<feature type="transmembrane region" description="Helical" evidence="2">
    <location>
        <begin position="232"/>
        <end position="253"/>
    </location>
</feature>
<feature type="transmembrane region" description="Helical" evidence="2">
    <location>
        <begin position="371"/>
        <end position="388"/>
    </location>
</feature>
<feature type="transmembrane region" description="Helical" evidence="2">
    <location>
        <begin position="394"/>
        <end position="412"/>
    </location>
</feature>
<feature type="compositionally biased region" description="Polar residues" evidence="1">
    <location>
        <begin position="148"/>
        <end position="159"/>
    </location>
</feature>
<feature type="domain" description="YdbS-like PH" evidence="3">
    <location>
        <begin position="415"/>
        <end position="493"/>
    </location>
</feature>
<evidence type="ECO:0000256" key="2">
    <source>
        <dbReference type="SAM" id="Phobius"/>
    </source>
</evidence>
<dbReference type="PANTHER" id="PTHR34473:SF2">
    <property type="entry name" value="UPF0699 TRANSMEMBRANE PROTEIN YDBT"/>
    <property type="match status" value="1"/>
</dbReference>
<feature type="domain" description="YdbS-like PH" evidence="3">
    <location>
        <begin position="65"/>
        <end position="145"/>
    </location>
</feature>
<keyword evidence="2" id="KW-0472">Membrane</keyword>
<evidence type="ECO:0000313" key="5">
    <source>
        <dbReference type="Proteomes" id="UP001519294"/>
    </source>
</evidence>
<organism evidence="4 5">
    <name type="scientific">Virgibacillus alimentarius</name>
    <dbReference type="NCBI Taxonomy" id="698769"/>
    <lineage>
        <taxon>Bacteria</taxon>
        <taxon>Bacillati</taxon>
        <taxon>Bacillota</taxon>
        <taxon>Bacilli</taxon>
        <taxon>Bacillales</taxon>
        <taxon>Bacillaceae</taxon>
        <taxon>Virgibacillus</taxon>
    </lineage>
</organism>
<proteinExistence type="predicted"/>
<dbReference type="InterPro" id="IPR005182">
    <property type="entry name" value="YdbS-like_PH"/>
</dbReference>
<evidence type="ECO:0000259" key="3">
    <source>
        <dbReference type="Pfam" id="PF03703"/>
    </source>
</evidence>
<protein>
    <submittedName>
        <fullName evidence="4">Membrane protein</fullName>
    </submittedName>
</protein>
<name>A0ABS4S9I4_9BACI</name>
<dbReference type="RefSeq" id="WP_226371320.1">
    <property type="nucleotide sequence ID" value="NZ_JAGIKX010000021.1"/>
</dbReference>
<gene>
    <name evidence="4" type="ORF">J2Z81_002148</name>
</gene>
<feature type="domain" description="YdbS-like PH" evidence="3">
    <location>
        <begin position="264"/>
        <end position="343"/>
    </location>
</feature>
<dbReference type="Proteomes" id="UP001519294">
    <property type="component" value="Unassembled WGS sequence"/>
</dbReference>
<keyword evidence="2" id="KW-1133">Transmembrane helix</keyword>
<feature type="transmembrane region" description="Helical" evidence="2">
    <location>
        <begin position="12"/>
        <end position="33"/>
    </location>
</feature>